<gene>
    <name evidence="2" type="ORF">SAMN05444142_101340</name>
</gene>
<keyword evidence="1" id="KW-0812">Transmembrane</keyword>
<evidence type="ECO:0000313" key="3">
    <source>
        <dbReference type="Proteomes" id="UP000324252"/>
    </source>
</evidence>
<accession>A0A1H0CBD5</accession>
<sequence>MSRIKGCRNTCRHDEAARLPPGSGVVLAGTIGFAGVLVGAAVFLSGAGIGWAVAGWLVANACGLVMVVVFAGRPPQPGACLSGRCRFRGDHRLFGRLVNV</sequence>
<dbReference type="RefSeq" id="WP_149786754.1">
    <property type="nucleotide sequence ID" value="NZ_FNIO01000001.1"/>
</dbReference>
<protein>
    <submittedName>
        <fullName evidence="2">Uncharacterized protein</fullName>
    </submittedName>
</protein>
<keyword evidence="1" id="KW-0472">Membrane</keyword>
<evidence type="ECO:0000313" key="2">
    <source>
        <dbReference type="EMBL" id="SHJ46524.1"/>
    </source>
</evidence>
<feature type="transmembrane region" description="Helical" evidence="1">
    <location>
        <begin position="49"/>
        <end position="71"/>
    </location>
</feature>
<proteinExistence type="predicted"/>
<keyword evidence="3" id="KW-1185">Reference proteome</keyword>
<dbReference type="EMBL" id="FQZZ01000001">
    <property type="protein sequence ID" value="SHJ46524.1"/>
    <property type="molecule type" value="Genomic_DNA"/>
</dbReference>
<dbReference type="Proteomes" id="UP000324252">
    <property type="component" value="Unassembled WGS sequence"/>
</dbReference>
<keyword evidence="1" id="KW-1133">Transmembrane helix</keyword>
<name>A0A1H0CBD5_9RHOB</name>
<feature type="transmembrane region" description="Helical" evidence="1">
    <location>
        <begin position="21"/>
        <end position="43"/>
    </location>
</feature>
<reference evidence="2 3" key="1">
    <citation type="submission" date="2016-11" db="EMBL/GenBank/DDBJ databases">
        <authorList>
            <person name="Varghese N."/>
            <person name="Submissions S."/>
        </authorList>
    </citation>
    <scope>NUCLEOTIDE SEQUENCE [LARGE SCALE GENOMIC DNA]</scope>
    <source>
        <strain evidence="2 3">DSM 29620</strain>
    </source>
</reference>
<dbReference type="AlphaFoldDB" id="A0A1H0CBD5"/>
<evidence type="ECO:0000256" key="1">
    <source>
        <dbReference type="SAM" id="Phobius"/>
    </source>
</evidence>
<organism evidence="2 3">
    <name type="scientific">Lutimaribacter pacificus</name>
    <dbReference type="NCBI Taxonomy" id="391948"/>
    <lineage>
        <taxon>Bacteria</taxon>
        <taxon>Pseudomonadati</taxon>
        <taxon>Pseudomonadota</taxon>
        <taxon>Alphaproteobacteria</taxon>
        <taxon>Rhodobacterales</taxon>
        <taxon>Roseobacteraceae</taxon>
        <taxon>Lutimaribacter</taxon>
    </lineage>
</organism>